<evidence type="ECO:0000313" key="3">
    <source>
        <dbReference type="EMBL" id="GAW94154.1"/>
    </source>
</evidence>
<dbReference type="PROSITE" id="PS01148">
    <property type="entry name" value="UPF0033"/>
    <property type="match status" value="1"/>
</dbReference>
<accession>A0A1Z5HXB6</accession>
<evidence type="ECO:0000259" key="2">
    <source>
        <dbReference type="PROSITE" id="PS01148"/>
    </source>
</evidence>
<dbReference type="OrthoDB" id="9800872at2"/>
<organism evidence="3 4">
    <name type="scientific">Calderihabitans maritimus</name>
    <dbReference type="NCBI Taxonomy" id="1246530"/>
    <lineage>
        <taxon>Bacteria</taxon>
        <taxon>Bacillati</taxon>
        <taxon>Bacillota</taxon>
        <taxon>Clostridia</taxon>
        <taxon>Neomoorellales</taxon>
        <taxon>Calderihabitantaceae</taxon>
        <taxon>Calderihabitans</taxon>
    </lineage>
</organism>
<comment type="caution">
    <text evidence="3">The sequence shown here is derived from an EMBL/GenBank/DDBJ whole genome shotgun (WGS) entry which is preliminary data.</text>
</comment>
<feature type="domain" description="UPF0033" evidence="2">
    <location>
        <begin position="6"/>
        <end position="30"/>
    </location>
</feature>
<dbReference type="AlphaFoldDB" id="A0A1Z5HXB6"/>
<dbReference type="Pfam" id="PF01206">
    <property type="entry name" value="TusA"/>
    <property type="match status" value="1"/>
</dbReference>
<name>A0A1Z5HXB6_9FIRM</name>
<gene>
    <name evidence="3" type="ORF">KKC1_32670</name>
</gene>
<evidence type="ECO:0000313" key="4">
    <source>
        <dbReference type="Proteomes" id="UP000197032"/>
    </source>
</evidence>
<evidence type="ECO:0000256" key="1">
    <source>
        <dbReference type="ARBA" id="ARBA00008984"/>
    </source>
</evidence>
<dbReference type="Gene3D" id="3.30.110.40">
    <property type="entry name" value="TusA-like domain"/>
    <property type="match status" value="1"/>
</dbReference>
<proteinExistence type="inferred from homology"/>
<dbReference type="PANTHER" id="PTHR33279">
    <property type="entry name" value="SULFUR CARRIER PROTEIN YEDF-RELATED"/>
    <property type="match status" value="1"/>
</dbReference>
<sequence length="74" mass="8238">MAVVDLDTLGLTCPFPLIKVQKKMAELSAGDVLRVETDCISATENIPNWAQKMQYPCQVKKIGSGRWEITVTKK</sequence>
<comment type="similarity">
    <text evidence="1">Belongs to the sulfur carrier protein TusA family.</text>
</comment>
<reference evidence="4" key="1">
    <citation type="journal article" date="2017" name="Appl. Environ. Microbiol.">
        <title>Genomic Analysis of Calderihabitans maritimus KKC1, a Thermophilic, Hydrogenogenic, Carboxydotrophic Bacterium Isolated from Marine Sediment.</title>
        <authorList>
            <person name="Omae K."/>
            <person name="Yoneda Y."/>
            <person name="Fukuyama Y."/>
            <person name="Yoshida T."/>
            <person name="Sako Y."/>
        </authorList>
    </citation>
    <scope>NUCLEOTIDE SEQUENCE [LARGE SCALE GENOMIC DNA]</scope>
    <source>
        <strain evidence="4">KKC1</strain>
    </source>
</reference>
<dbReference type="EMBL" id="BDGJ01000198">
    <property type="protein sequence ID" value="GAW94154.1"/>
    <property type="molecule type" value="Genomic_DNA"/>
</dbReference>
<dbReference type="RefSeq" id="WP_088555158.1">
    <property type="nucleotide sequence ID" value="NZ_BDGJ01000198.1"/>
</dbReference>
<dbReference type="InterPro" id="IPR036868">
    <property type="entry name" value="TusA-like_sf"/>
</dbReference>
<keyword evidence="4" id="KW-1185">Reference proteome</keyword>
<protein>
    <recommendedName>
        <fullName evidence="2">UPF0033 domain-containing protein</fullName>
    </recommendedName>
</protein>
<dbReference type="Proteomes" id="UP000197032">
    <property type="component" value="Unassembled WGS sequence"/>
</dbReference>
<dbReference type="InterPro" id="IPR001455">
    <property type="entry name" value="TusA-like"/>
</dbReference>
<dbReference type="SUPFAM" id="SSF64307">
    <property type="entry name" value="SirA-like"/>
    <property type="match status" value="1"/>
</dbReference>
<dbReference type="PANTHER" id="PTHR33279:SF6">
    <property type="entry name" value="SULFUR CARRIER PROTEIN YEDF-RELATED"/>
    <property type="match status" value="1"/>
</dbReference>
<dbReference type="CDD" id="cd00291">
    <property type="entry name" value="SirA_YedF_YeeD"/>
    <property type="match status" value="1"/>
</dbReference>